<sequence length="665" mass="71096">MSKKAALDSAVLSAQMELDAPARSEEKIPQDAPAGGPAVEKTPLHVPTDVPSPTSSAEHMSFAGEERTVMEEEAATTAPPPTAPPVALVEEAMDSRPPDADFPPPMPESVSVDFGTVIGQHPKNEHFHALFDCFTDASVFSVHDALRTGYSSVQDGFCFQSDEGFWHLGLELEAGSAQMVASVRGSEAAQQSPSELPVPTDKPSPTSPVVKPKAAAVAGASCNKRRGSTVCGGSASADLLLAKTRFRLLCVQALPEQLWVPLMQGLLLMDKIARQAIANVTCSLRTQLLTSPCVPVYWPFLKEISVEVPESAAAKMSTGITDGDACAHGRTVSDNTLRGETVTVPTADARAVPTAYTPTRTAPEVPRVTLRPRVAREAPTAEPPMEEAGMSTQPCSSSSGAVADVAGGGLALFSFVEPLSAKKGPVRDEADEVPLGPPIAGRLEGRFKFAGVFANRSVAAREAMRSRCGACAAGGVIPSQVVQDFLPVLQDVVQVIPESEVPPPMQVLRQPRSPTAPQVSSPPVEDDAEVEVPVARKLLSGHVGRLQQISLSRKMRPLWLSRRPSRRGHNGLEVEHTELEILSQKQERIGDPESGRLRSETAENTEISELKRRLHAGWAKWACLPAVCTATPSRTRKEFEAIIAEQHSGAGVKSYKHPELQDFWL</sequence>
<feature type="region of interest" description="Disordered" evidence="1">
    <location>
        <begin position="183"/>
        <end position="210"/>
    </location>
</feature>
<evidence type="ECO:0000313" key="3">
    <source>
        <dbReference type="Proteomes" id="UP000186817"/>
    </source>
</evidence>
<feature type="compositionally biased region" description="Polar residues" evidence="1">
    <location>
        <begin position="512"/>
        <end position="521"/>
    </location>
</feature>
<dbReference type="OrthoDB" id="10325750at2759"/>
<keyword evidence="3" id="KW-1185">Reference proteome</keyword>
<feature type="region of interest" description="Disordered" evidence="1">
    <location>
        <begin position="504"/>
        <end position="527"/>
    </location>
</feature>
<dbReference type="AlphaFoldDB" id="A0A1Q9ELC7"/>
<proteinExistence type="predicted"/>
<comment type="caution">
    <text evidence="2">The sequence shown here is derived from an EMBL/GenBank/DDBJ whole genome shotgun (WGS) entry which is preliminary data.</text>
</comment>
<dbReference type="Proteomes" id="UP000186817">
    <property type="component" value="Unassembled WGS sequence"/>
</dbReference>
<reference evidence="2 3" key="1">
    <citation type="submission" date="2016-02" db="EMBL/GenBank/DDBJ databases">
        <title>Genome analysis of coral dinoflagellate symbionts highlights evolutionary adaptations to a symbiotic lifestyle.</title>
        <authorList>
            <person name="Aranda M."/>
            <person name="Li Y."/>
            <person name="Liew Y.J."/>
            <person name="Baumgarten S."/>
            <person name="Simakov O."/>
            <person name="Wilson M."/>
            <person name="Piel J."/>
            <person name="Ashoor H."/>
            <person name="Bougouffa S."/>
            <person name="Bajic V.B."/>
            <person name="Ryu T."/>
            <person name="Ravasi T."/>
            <person name="Bayer T."/>
            <person name="Micklem G."/>
            <person name="Kim H."/>
            <person name="Bhak J."/>
            <person name="Lajeunesse T.C."/>
            <person name="Voolstra C.R."/>
        </authorList>
    </citation>
    <scope>NUCLEOTIDE SEQUENCE [LARGE SCALE GENOMIC DNA]</scope>
    <source>
        <strain evidence="2 3">CCMP2467</strain>
    </source>
</reference>
<feature type="region of interest" description="Disordered" evidence="1">
    <location>
        <begin position="378"/>
        <end position="400"/>
    </location>
</feature>
<feature type="compositionally biased region" description="Basic and acidic residues" evidence="1">
    <location>
        <begin position="20"/>
        <end position="29"/>
    </location>
</feature>
<evidence type="ECO:0000256" key="1">
    <source>
        <dbReference type="SAM" id="MobiDB-lite"/>
    </source>
</evidence>
<gene>
    <name evidence="2" type="ORF">AK812_SmicGene8277</name>
</gene>
<feature type="region of interest" description="Disordered" evidence="1">
    <location>
        <begin position="17"/>
        <end position="61"/>
    </location>
</feature>
<name>A0A1Q9ELC7_SYMMI</name>
<evidence type="ECO:0000313" key="2">
    <source>
        <dbReference type="EMBL" id="OLQ08263.1"/>
    </source>
</evidence>
<accession>A0A1Q9ELC7</accession>
<organism evidence="2 3">
    <name type="scientific">Symbiodinium microadriaticum</name>
    <name type="common">Dinoflagellate</name>
    <name type="synonym">Zooxanthella microadriatica</name>
    <dbReference type="NCBI Taxonomy" id="2951"/>
    <lineage>
        <taxon>Eukaryota</taxon>
        <taxon>Sar</taxon>
        <taxon>Alveolata</taxon>
        <taxon>Dinophyceae</taxon>
        <taxon>Suessiales</taxon>
        <taxon>Symbiodiniaceae</taxon>
        <taxon>Symbiodinium</taxon>
    </lineage>
</organism>
<dbReference type="EMBL" id="LSRX01000121">
    <property type="protein sequence ID" value="OLQ08263.1"/>
    <property type="molecule type" value="Genomic_DNA"/>
</dbReference>
<protein>
    <submittedName>
        <fullName evidence="2">Uncharacterized protein</fullName>
    </submittedName>
</protein>